<dbReference type="Pfam" id="PF07019">
    <property type="entry name" value="EMC6"/>
    <property type="match status" value="1"/>
</dbReference>
<evidence type="ECO:0000256" key="3">
    <source>
        <dbReference type="ARBA" id="ARBA00022692"/>
    </source>
</evidence>
<evidence type="ECO:0000313" key="8">
    <source>
        <dbReference type="EMBL" id="KAK7114359.1"/>
    </source>
</evidence>
<dbReference type="EMBL" id="JBAMIC010000001">
    <property type="protein sequence ID" value="KAK7114359.1"/>
    <property type="molecule type" value="Genomic_DNA"/>
</dbReference>
<dbReference type="InterPro" id="IPR010742">
    <property type="entry name" value="RCAF1"/>
</dbReference>
<dbReference type="GO" id="GO:0097250">
    <property type="term" value="P:mitochondrial respirasome assembly"/>
    <property type="evidence" value="ECO:0007669"/>
    <property type="project" value="InterPro"/>
</dbReference>
<name>A0AAN9BZ86_9CAEN</name>
<evidence type="ECO:0000256" key="1">
    <source>
        <dbReference type="ARBA" id="ARBA00004477"/>
    </source>
</evidence>
<dbReference type="InterPro" id="IPR029008">
    <property type="entry name" value="EMC6-like"/>
</dbReference>
<sequence length="136" mass="15697">MPGFKPPENFDFRQPAGWQAWRERFARFRLASKLNKEDGDVQDEFLDVIYWLRQILGVILGLIWGLLPMKGILGIAIFFLVNVAIVYIYSSTFQKVDEEEYGGMGEILKEGLMTSFSSFLVCWIILYSSLHVEFSS</sequence>
<evidence type="ECO:0000256" key="6">
    <source>
        <dbReference type="ARBA" id="ARBA00023136"/>
    </source>
</evidence>
<dbReference type="Proteomes" id="UP001374579">
    <property type="component" value="Unassembled WGS sequence"/>
</dbReference>
<evidence type="ECO:0000256" key="4">
    <source>
        <dbReference type="ARBA" id="ARBA00022824"/>
    </source>
</evidence>
<keyword evidence="4" id="KW-0256">Endoplasmic reticulum</keyword>
<keyword evidence="3 7" id="KW-0812">Transmembrane</keyword>
<dbReference type="AlphaFoldDB" id="A0AAN9BZ86"/>
<accession>A0AAN9BZ86</accession>
<comment type="subcellular location">
    <subcellularLocation>
        <location evidence="1">Endoplasmic reticulum membrane</location>
        <topology evidence="1">Multi-pass membrane protein</topology>
    </subcellularLocation>
</comment>
<reference evidence="8 9" key="1">
    <citation type="submission" date="2024-02" db="EMBL/GenBank/DDBJ databases">
        <title>Chromosome-scale genome assembly of the rough periwinkle Littorina saxatilis.</title>
        <authorList>
            <person name="De Jode A."/>
            <person name="Faria R."/>
            <person name="Formenti G."/>
            <person name="Sims Y."/>
            <person name="Smith T.P."/>
            <person name="Tracey A."/>
            <person name="Wood J.M.D."/>
            <person name="Zagrodzka Z.B."/>
            <person name="Johannesson K."/>
            <person name="Butlin R.K."/>
            <person name="Leder E.H."/>
        </authorList>
    </citation>
    <scope>NUCLEOTIDE SEQUENCE [LARGE SCALE GENOMIC DNA]</scope>
    <source>
        <strain evidence="8">Snail1</strain>
        <tissue evidence="8">Muscle</tissue>
    </source>
</reference>
<dbReference type="GO" id="GO:0005739">
    <property type="term" value="C:mitochondrion"/>
    <property type="evidence" value="ECO:0007669"/>
    <property type="project" value="GOC"/>
</dbReference>
<feature type="transmembrane region" description="Helical" evidence="7">
    <location>
        <begin position="72"/>
        <end position="91"/>
    </location>
</feature>
<dbReference type="PANTHER" id="PTHR12906:SF0">
    <property type="entry name" value="GEL COMPLEX SUBUNIT OPTI"/>
    <property type="match status" value="1"/>
</dbReference>
<organism evidence="8 9">
    <name type="scientific">Littorina saxatilis</name>
    <dbReference type="NCBI Taxonomy" id="31220"/>
    <lineage>
        <taxon>Eukaryota</taxon>
        <taxon>Metazoa</taxon>
        <taxon>Spiralia</taxon>
        <taxon>Lophotrochozoa</taxon>
        <taxon>Mollusca</taxon>
        <taxon>Gastropoda</taxon>
        <taxon>Caenogastropoda</taxon>
        <taxon>Littorinimorpha</taxon>
        <taxon>Littorinoidea</taxon>
        <taxon>Littorinidae</taxon>
        <taxon>Littorina</taxon>
    </lineage>
</organism>
<evidence type="ECO:0000256" key="5">
    <source>
        <dbReference type="ARBA" id="ARBA00022989"/>
    </source>
</evidence>
<keyword evidence="6 7" id="KW-0472">Membrane</keyword>
<feature type="transmembrane region" description="Helical" evidence="7">
    <location>
        <begin position="111"/>
        <end position="130"/>
    </location>
</feature>
<dbReference type="PANTHER" id="PTHR12906">
    <property type="entry name" value="PROTEIN C20ORF24 RAB5-INTERACTING PROTEIN"/>
    <property type="match status" value="1"/>
</dbReference>
<evidence type="ECO:0008006" key="10">
    <source>
        <dbReference type="Google" id="ProtNLM"/>
    </source>
</evidence>
<keyword evidence="5 7" id="KW-1133">Transmembrane helix</keyword>
<evidence type="ECO:0000256" key="7">
    <source>
        <dbReference type="SAM" id="Phobius"/>
    </source>
</evidence>
<proteinExistence type="inferred from homology"/>
<dbReference type="GO" id="GO:0005789">
    <property type="term" value="C:endoplasmic reticulum membrane"/>
    <property type="evidence" value="ECO:0007669"/>
    <property type="project" value="UniProtKB-SubCell"/>
</dbReference>
<feature type="transmembrane region" description="Helical" evidence="7">
    <location>
        <begin position="48"/>
        <end position="67"/>
    </location>
</feature>
<evidence type="ECO:0000313" key="9">
    <source>
        <dbReference type="Proteomes" id="UP001374579"/>
    </source>
</evidence>
<protein>
    <recommendedName>
        <fullName evidence="10">Rab5-interacting protein</fullName>
    </recommendedName>
</protein>
<keyword evidence="9" id="KW-1185">Reference proteome</keyword>
<comment type="caution">
    <text evidence="8">The sequence shown here is derived from an EMBL/GenBank/DDBJ whole genome shotgun (WGS) entry which is preliminary data.</text>
</comment>
<gene>
    <name evidence="8" type="ORF">V1264_000431</name>
</gene>
<comment type="similarity">
    <text evidence="2">Belongs to the EMC6 family.</text>
</comment>
<evidence type="ECO:0000256" key="2">
    <source>
        <dbReference type="ARBA" id="ARBA00009436"/>
    </source>
</evidence>